<evidence type="ECO:0000259" key="1">
    <source>
        <dbReference type="Pfam" id="PF07883"/>
    </source>
</evidence>
<dbReference type="Pfam" id="PF07883">
    <property type="entry name" value="Cupin_2"/>
    <property type="match status" value="1"/>
</dbReference>
<evidence type="ECO:0000313" key="3">
    <source>
        <dbReference type="Proteomes" id="UP000268007"/>
    </source>
</evidence>
<comment type="caution">
    <text evidence="2">The sequence shown here is derived from an EMBL/GenBank/DDBJ whole genome shotgun (WGS) entry which is preliminary data.</text>
</comment>
<feature type="domain" description="Cupin type-2" evidence="1">
    <location>
        <begin position="135"/>
        <end position="180"/>
    </location>
</feature>
<dbReference type="InterPro" id="IPR013096">
    <property type="entry name" value="Cupin_2"/>
</dbReference>
<accession>A0A495J412</accession>
<dbReference type="RefSeq" id="WP_121199185.1">
    <property type="nucleotide sequence ID" value="NZ_RBKU01000001.1"/>
</dbReference>
<organism evidence="2 3">
    <name type="scientific">Mucilaginibacter gracilis</name>
    <dbReference type="NCBI Taxonomy" id="423350"/>
    <lineage>
        <taxon>Bacteria</taxon>
        <taxon>Pseudomonadati</taxon>
        <taxon>Bacteroidota</taxon>
        <taxon>Sphingobacteriia</taxon>
        <taxon>Sphingobacteriales</taxon>
        <taxon>Sphingobacteriaceae</taxon>
        <taxon>Mucilaginibacter</taxon>
    </lineage>
</organism>
<dbReference type="Proteomes" id="UP000268007">
    <property type="component" value="Unassembled WGS sequence"/>
</dbReference>
<dbReference type="InterPro" id="IPR011051">
    <property type="entry name" value="RmlC_Cupin_sf"/>
</dbReference>
<evidence type="ECO:0000313" key="2">
    <source>
        <dbReference type="EMBL" id="RKR83720.1"/>
    </source>
</evidence>
<dbReference type="AlphaFoldDB" id="A0A495J412"/>
<dbReference type="OrthoDB" id="3395710at2"/>
<reference evidence="2 3" key="1">
    <citation type="submission" date="2018-10" db="EMBL/GenBank/DDBJ databases">
        <title>Genomic Encyclopedia of Archaeal and Bacterial Type Strains, Phase II (KMG-II): from individual species to whole genera.</title>
        <authorList>
            <person name="Goeker M."/>
        </authorList>
    </citation>
    <scope>NUCLEOTIDE SEQUENCE [LARGE SCALE GENOMIC DNA]</scope>
    <source>
        <strain evidence="2 3">DSM 18602</strain>
    </source>
</reference>
<dbReference type="Gene3D" id="2.60.120.10">
    <property type="entry name" value="Jelly Rolls"/>
    <property type="match status" value="1"/>
</dbReference>
<name>A0A495J412_9SPHI</name>
<proteinExistence type="predicted"/>
<dbReference type="EMBL" id="RBKU01000001">
    <property type="protein sequence ID" value="RKR83720.1"/>
    <property type="molecule type" value="Genomic_DNA"/>
</dbReference>
<dbReference type="InterPro" id="IPR014710">
    <property type="entry name" value="RmlC-like_jellyroll"/>
</dbReference>
<keyword evidence="3" id="KW-1185">Reference proteome</keyword>
<sequence length="196" mass="22088">MDIQSYINSGNLELYALGLADANLTEEICALRLAYPEINQELEEIELTTEKLAKHQAIAPNPLLKNRIMAALDVAQEAINLDNLPPTGKYSNYKSWLKAVEHLIPTQPFDDFFAHVLQQNEKIAQTLVVTKLNVPDEIHEEVEESFFILKGTCTCTVGREIFTLNAGDYLDIPLHTNHDICINSPYLIAILQHKFA</sequence>
<gene>
    <name evidence="2" type="ORF">BDD43_3934</name>
</gene>
<protein>
    <recommendedName>
        <fullName evidence="1">Cupin type-2 domain-containing protein</fullName>
    </recommendedName>
</protein>
<dbReference type="SUPFAM" id="SSF51182">
    <property type="entry name" value="RmlC-like cupins"/>
    <property type="match status" value="1"/>
</dbReference>